<dbReference type="InterPro" id="IPR036423">
    <property type="entry name" value="SOD-like_Cu/Zn_dom_sf"/>
</dbReference>
<dbReference type="InterPro" id="IPR001424">
    <property type="entry name" value="SOD_Cu_Zn_dom"/>
</dbReference>
<dbReference type="Proteomes" id="UP000323380">
    <property type="component" value="Unassembled WGS sequence"/>
</dbReference>
<evidence type="ECO:0000313" key="4">
    <source>
        <dbReference type="Proteomes" id="UP000323380"/>
    </source>
</evidence>
<dbReference type="GO" id="GO:0006801">
    <property type="term" value="P:superoxide metabolic process"/>
    <property type="evidence" value="ECO:0007669"/>
    <property type="project" value="InterPro"/>
</dbReference>
<dbReference type="STRING" id="1220554.GCA_001552135_03075"/>
<evidence type="ECO:0000259" key="2">
    <source>
        <dbReference type="Pfam" id="PF00080"/>
    </source>
</evidence>
<comment type="similarity">
    <text evidence="1">Belongs to the Cu-Zn superoxide dismutase family.</text>
</comment>
<keyword evidence="4" id="KW-1185">Reference proteome</keyword>
<dbReference type="Pfam" id="PF00080">
    <property type="entry name" value="Sod_Cu"/>
    <property type="match status" value="1"/>
</dbReference>
<dbReference type="AlphaFoldDB" id="A0A5D0NRI3"/>
<dbReference type="EMBL" id="VSFG01000002">
    <property type="protein sequence ID" value="TYB46711.1"/>
    <property type="molecule type" value="Genomic_DNA"/>
</dbReference>
<accession>A0A5D0NRI3</accession>
<name>A0A5D0NRI3_9ACTN</name>
<dbReference type="Gene3D" id="2.60.40.200">
    <property type="entry name" value="Superoxide dismutase, copper/zinc binding domain"/>
    <property type="match status" value="1"/>
</dbReference>
<evidence type="ECO:0000256" key="1">
    <source>
        <dbReference type="ARBA" id="ARBA00010457"/>
    </source>
</evidence>
<dbReference type="GO" id="GO:0046872">
    <property type="term" value="F:metal ion binding"/>
    <property type="evidence" value="ECO:0007669"/>
    <property type="project" value="InterPro"/>
</dbReference>
<reference evidence="3 4" key="1">
    <citation type="submission" date="2019-08" db="EMBL/GenBank/DDBJ databases">
        <title>Actinomadura sp. nov. CYP1-5 isolated from mountain soil.</title>
        <authorList>
            <person name="Songsumanus A."/>
            <person name="Kuncharoen N."/>
            <person name="Kudo T."/>
            <person name="Yuki M."/>
            <person name="Igarashi Y."/>
            <person name="Tanasupawat S."/>
        </authorList>
    </citation>
    <scope>NUCLEOTIDE SEQUENCE [LARGE SCALE GENOMIC DNA]</scope>
    <source>
        <strain evidence="3 4">JCM 14158</strain>
    </source>
</reference>
<proteinExistence type="inferred from homology"/>
<dbReference type="SUPFAM" id="SSF49329">
    <property type="entry name" value="Cu,Zn superoxide dismutase-like"/>
    <property type="match status" value="1"/>
</dbReference>
<feature type="domain" description="Superoxide dismutase copper/zinc binding" evidence="2">
    <location>
        <begin position="81"/>
        <end position="196"/>
    </location>
</feature>
<gene>
    <name evidence="3" type="ORF">FXF69_16035</name>
</gene>
<sequence length="199" mass="21236">MIVSHRSRAPVARSRPVADPVVWERNVMRPSVRAAAPLAAAGAAVIALANPALAHGCPDRIVVKGPSYVYDQAYKDVKTRITVVRAENKTEVRLYASGFPKDAVGKTFGVHVHVNKCGPNPADAGPHYQNPDAKPDEPMHNKEIWLDATVDKDGVSRSGSIVNWRVAKGAAGALVIHAKPTNHDTGDAGARNICTTVPF</sequence>
<organism evidence="3 4">
    <name type="scientific">Actinomadura chibensis</name>
    <dbReference type="NCBI Taxonomy" id="392828"/>
    <lineage>
        <taxon>Bacteria</taxon>
        <taxon>Bacillati</taxon>
        <taxon>Actinomycetota</taxon>
        <taxon>Actinomycetes</taxon>
        <taxon>Streptosporangiales</taxon>
        <taxon>Thermomonosporaceae</taxon>
        <taxon>Actinomadura</taxon>
    </lineage>
</organism>
<comment type="caution">
    <text evidence="3">The sequence shown here is derived from an EMBL/GenBank/DDBJ whole genome shotgun (WGS) entry which is preliminary data.</text>
</comment>
<protein>
    <submittedName>
        <fullName evidence="3">Superoxide dismutase family protein</fullName>
    </submittedName>
</protein>
<evidence type="ECO:0000313" key="3">
    <source>
        <dbReference type="EMBL" id="TYB46711.1"/>
    </source>
</evidence>